<proteinExistence type="predicted"/>
<protein>
    <submittedName>
        <fullName evidence="2">Sugar phosphate isomerase</fullName>
    </submittedName>
</protein>
<name>A0A0M2SSF6_9BACI</name>
<keyword evidence="2" id="KW-0413">Isomerase</keyword>
<comment type="caution">
    <text evidence="2">The sequence shown here is derived from an EMBL/GenBank/DDBJ whole genome shotgun (WGS) entry which is preliminary data.</text>
</comment>
<dbReference type="AlphaFoldDB" id="A0A0M2SSF6"/>
<sequence length="287" mass="32815">MNKGQIGVQMMMLKGKVEEIGVYETMRKIHDLGYRAVEVSQIPMTSENVAELKKASEDFGIKIAALSAALEPMLPGAPGETLTADYEKIVSDCKTLDCRYLRIGMMPLHLMDDKDKIMSFIERAEAMAERLAGEDIELYYHTHHLEFQKFDGEYLLDLMKNNTTKLGFELDVHWIQRAGENPVEFIKQYKNRVSLLHLKDYRIGQMDLSDVDFQKDMAKFFQAFTNTIEFAEVGEGNLNIKAIIEAGLESGAEYFLVEQDDVYGRDPFDCLETSAENLRKLGYGDWF</sequence>
<keyword evidence="3" id="KW-1185">Reference proteome</keyword>
<reference evidence="2 3" key="1">
    <citation type="submission" date="2015-04" db="EMBL/GenBank/DDBJ databases">
        <title>Taxonomic description and genome sequence of Bacillus campisalis sp. nov., a novel member of the genus Bacillus isolated from solar saltern.</title>
        <authorList>
            <person name="Mathan Kumar R."/>
            <person name="Kaur G."/>
            <person name="Kumar A."/>
            <person name="Singh N.K."/>
            <person name="Kaur N."/>
            <person name="Kumar N."/>
            <person name="Mayilraj S."/>
        </authorList>
    </citation>
    <scope>NUCLEOTIDE SEQUENCE [LARGE SCALE GENOMIC DNA]</scope>
    <source>
        <strain evidence="2 3">SA2-6</strain>
    </source>
</reference>
<accession>A0A0M2SSF6</accession>
<dbReference type="InterPro" id="IPR013022">
    <property type="entry name" value="Xyl_isomerase-like_TIM-brl"/>
</dbReference>
<dbReference type="OrthoDB" id="9798407at2"/>
<dbReference type="Gene3D" id="3.20.20.150">
    <property type="entry name" value="Divalent-metal-dependent TIM barrel enzymes"/>
    <property type="match status" value="1"/>
</dbReference>
<gene>
    <name evidence="2" type="ORF">WQ57_13795</name>
</gene>
<evidence type="ECO:0000259" key="1">
    <source>
        <dbReference type="Pfam" id="PF01261"/>
    </source>
</evidence>
<evidence type="ECO:0000313" key="3">
    <source>
        <dbReference type="Proteomes" id="UP000034166"/>
    </source>
</evidence>
<dbReference type="PANTHER" id="PTHR12110">
    <property type="entry name" value="HYDROXYPYRUVATE ISOMERASE"/>
    <property type="match status" value="1"/>
</dbReference>
<dbReference type="InterPro" id="IPR050312">
    <property type="entry name" value="IolE/XylAMocC-like"/>
</dbReference>
<dbReference type="Pfam" id="PF01261">
    <property type="entry name" value="AP_endonuc_2"/>
    <property type="match status" value="1"/>
</dbReference>
<dbReference type="RefSeq" id="WP_046524352.1">
    <property type="nucleotide sequence ID" value="NZ_LAYY01000014.1"/>
</dbReference>
<evidence type="ECO:0000313" key="2">
    <source>
        <dbReference type="EMBL" id="KKK37509.1"/>
    </source>
</evidence>
<dbReference type="EMBL" id="LAYY01000014">
    <property type="protein sequence ID" value="KKK37509.1"/>
    <property type="molecule type" value="Genomic_DNA"/>
</dbReference>
<dbReference type="Proteomes" id="UP000034166">
    <property type="component" value="Unassembled WGS sequence"/>
</dbReference>
<feature type="domain" description="Xylose isomerase-like TIM barrel" evidence="1">
    <location>
        <begin position="27"/>
        <end position="266"/>
    </location>
</feature>
<dbReference type="GO" id="GO:0016853">
    <property type="term" value="F:isomerase activity"/>
    <property type="evidence" value="ECO:0007669"/>
    <property type="project" value="UniProtKB-KW"/>
</dbReference>
<dbReference type="PATRIC" id="fig|1408103.3.peg.3098"/>
<dbReference type="InterPro" id="IPR036237">
    <property type="entry name" value="Xyl_isomerase-like_sf"/>
</dbReference>
<dbReference type="SUPFAM" id="SSF51658">
    <property type="entry name" value="Xylose isomerase-like"/>
    <property type="match status" value="1"/>
</dbReference>
<organism evidence="2 3">
    <name type="scientific">Mesobacillus campisalis</name>
    <dbReference type="NCBI Taxonomy" id="1408103"/>
    <lineage>
        <taxon>Bacteria</taxon>
        <taxon>Bacillati</taxon>
        <taxon>Bacillota</taxon>
        <taxon>Bacilli</taxon>
        <taxon>Bacillales</taxon>
        <taxon>Bacillaceae</taxon>
        <taxon>Mesobacillus</taxon>
    </lineage>
</organism>
<dbReference type="PANTHER" id="PTHR12110:SF41">
    <property type="entry name" value="INOSOSE DEHYDRATASE"/>
    <property type="match status" value="1"/>
</dbReference>